<comment type="caution">
    <text evidence="1">The sequence shown here is derived from an EMBL/GenBank/DDBJ whole genome shotgun (WGS) entry which is preliminary data.</text>
</comment>
<sequence>MRQSDYDYYVRRERAERLRAERAHDSGARHAHIAMAEVYAERLKSMTTPVGAVHA</sequence>
<name>A0ABW8YHK5_9SPHN</name>
<proteinExistence type="predicted"/>
<organism evidence="1 2">
    <name type="scientific">Sphingomonas plantiphila</name>
    <dbReference type="NCBI Taxonomy" id="3163295"/>
    <lineage>
        <taxon>Bacteria</taxon>
        <taxon>Pseudomonadati</taxon>
        <taxon>Pseudomonadota</taxon>
        <taxon>Alphaproteobacteria</taxon>
        <taxon>Sphingomonadales</taxon>
        <taxon>Sphingomonadaceae</taxon>
        <taxon>Sphingomonas</taxon>
    </lineage>
</organism>
<dbReference type="EMBL" id="JBELQC010000001">
    <property type="protein sequence ID" value="MFL9839741.1"/>
    <property type="molecule type" value="Genomic_DNA"/>
</dbReference>
<keyword evidence="2" id="KW-1185">Reference proteome</keyword>
<protein>
    <submittedName>
        <fullName evidence="1">Uncharacterized protein</fullName>
    </submittedName>
</protein>
<evidence type="ECO:0000313" key="2">
    <source>
        <dbReference type="Proteomes" id="UP001629244"/>
    </source>
</evidence>
<reference evidence="1 2" key="1">
    <citation type="submission" date="2024-06" db="EMBL/GenBank/DDBJ databases">
        <authorList>
            <person name="Kaempfer P."/>
            <person name="Viver T."/>
        </authorList>
    </citation>
    <scope>NUCLEOTIDE SEQUENCE [LARGE SCALE GENOMIC DNA]</scope>
    <source>
        <strain evidence="1 2">ST-64</strain>
    </source>
</reference>
<gene>
    <name evidence="1" type="ORF">ABS767_02090</name>
</gene>
<dbReference type="Proteomes" id="UP001629244">
    <property type="component" value="Unassembled WGS sequence"/>
</dbReference>
<accession>A0ABW8YHK5</accession>
<evidence type="ECO:0000313" key="1">
    <source>
        <dbReference type="EMBL" id="MFL9839741.1"/>
    </source>
</evidence>
<dbReference type="RefSeq" id="WP_408076707.1">
    <property type="nucleotide sequence ID" value="NZ_JBELQC010000001.1"/>
</dbReference>